<evidence type="ECO:0000256" key="2">
    <source>
        <dbReference type="ARBA" id="ARBA00022679"/>
    </source>
</evidence>
<dbReference type="GO" id="GO:0003841">
    <property type="term" value="F:1-acylglycerol-3-phosphate O-acyltransferase activity"/>
    <property type="evidence" value="ECO:0007669"/>
    <property type="project" value="TreeGrafter"/>
</dbReference>
<evidence type="ECO:0000256" key="1">
    <source>
        <dbReference type="ARBA" id="ARBA00005189"/>
    </source>
</evidence>
<comment type="pathway">
    <text evidence="1">Lipid metabolism.</text>
</comment>
<keyword evidence="2 6" id="KW-0808">Transferase</keyword>
<dbReference type="InterPro" id="IPR002123">
    <property type="entry name" value="Plipid/glycerol_acylTrfase"/>
</dbReference>
<dbReference type="SMART" id="SM00563">
    <property type="entry name" value="PlsC"/>
    <property type="match status" value="1"/>
</dbReference>
<evidence type="ECO:0000256" key="4">
    <source>
        <dbReference type="SAM" id="Phobius"/>
    </source>
</evidence>
<keyword evidence="4" id="KW-0472">Membrane</keyword>
<keyword evidence="4" id="KW-1133">Transmembrane helix</keyword>
<keyword evidence="4" id="KW-0812">Transmembrane</keyword>
<evidence type="ECO:0000313" key="7">
    <source>
        <dbReference type="Proteomes" id="UP000027100"/>
    </source>
</evidence>
<name>A0A062VCZ4_9PROT</name>
<sequence length="268" mass="29383">MRGTLFQLAYWVLSIGYVLVSLPFLAWPGHGPVRAIIRSYTRAMNFALRHIAGIRKEVRGRERLPEGAFVIGAKHQSWGDGFLIYPEIKDLAFVTGDHLERFPLVGGILKKLGAIVIDTCGGGEKKASSLANGMHKAKADGRRVLIYPEGHLAPVGYHFRYKSGVWHMAEAMGVPVVPVATNIGVFWQQQESPRRQGTAVIEFLEPIPPGLPRDEFIARLTEAVETRTAELVAEATGEPAARARLIPDPPNGFEAAPTLEDLAAYKKA</sequence>
<keyword evidence="3 6" id="KW-0012">Acyltransferase</keyword>
<dbReference type="PATRIC" id="fig|1280954.3.peg.2272"/>
<organism evidence="6 7">
    <name type="scientific">Hyphomonas polymorpha PS728</name>
    <dbReference type="NCBI Taxonomy" id="1280954"/>
    <lineage>
        <taxon>Bacteria</taxon>
        <taxon>Pseudomonadati</taxon>
        <taxon>Pseudomonadota</taxon>
        <taxon>Alphaproteobacteria</taxon>
        <taxon>Hyphomonadales</taxon>
        <taxon>Hyphomonadaceae</taxon>
        <taxon>Hyphomonas</taxon>
    </lineage>
</organism>
<accession>A0A062VCZ4</accession>
<protein>
    <submittedName>
        <fullName evidence="6">Acyltransferase family protein</fullName>
    </submittedName>
</protein>
<dbReference type="EMBL" id="ARYM01000012">
    <property type="protein sequence ID" value="KCZ98168.1"/>
    <property type="molecule type" value="Genomic_DNA"/>
</dbReference>
<feature type="transmembrane region" description="Helical" evidence="4">
    <location>
        <begin position="6"/>
        <end position="27"/>
    </location>
</feature>
<evidence type="ECO:0000259" key="5">
    <source>
        <dbReference type="SMART" id="SM00563"/>
    </source>
</evidence>
<dbReference type="RefSeq" id="WP_035598587.1">
    <property type="nucleotide sequence ID" value="NZ_ARYM01000012.1"/>
</dbReference>
<dbReference type="PANTHER" id="PTHR10434:SF40">
    <property type="entry name" value="1-ACYL-SN-GLYCEROL-3-PHOSPHATE ACYLTRANSFERASE"/>
    <property type="match status" value="1"/>
</dbReference>
<dbReference type="CDD" id="cd07989">
    <property type="entry name" value="LPLAT_AGPAT-like"/>
    <property type="match status" value="1"/>
</dbReference>
<dbReference type="GO" id="GO:0006654">
    <property type="term" value="P:phosphatidic acid biosynthetic process"/>
    <property type="evidence" value="ECO:0007669"/>
    <property type="project" value="TreeGrafter"/>
</dbReference>
<gene>
    <name evidence="6" type="ORF">HPO_11214</name>
</gene>
<feature type="domain" description="Phospholipid/glycerol acyltransferase" evidence="5">
    <location>
        <begin position="69"/>
        <end position="184"/>
    </location>
</feature>
<comment type="caution">
    <text evidence="6">The sequence shown here is derived from an EMBL/GenBank/DDBJ whole genome shotgun (WGS) entry which is preliminary data.</text>
</comment>
<reference evidence="6 7" key="1">
    <citation type="journal article" date="2014" name="Antonie Van Leeuwenhoek">
        <title>Hyphomonas beringensis sp. nov. and Hyphomonas chukchiensis sp. nov., isolated from surface seawater of the Bering Sea and Chukchi Sea.</title>
        <authorList>
            <person name="Li C."/>
            <person name="Lai Q."/>
            <person name="Li G."/>
            <person name="Dong C."/>
            <person name="Wang J."/>
            <person name="Liao Y."/>
            <person name="Shao Z."/>
        </authorList>
    </citation>
    <scope>NUCLEOTIDE SEQUENCE [LARGE SCALE GENOMIC DNA]</scope>
    <source>
        <strain evidence="6 7">PS728</strain>
    </source>
</reference>
<dbReference type="PANTHER" id="PTHR10434">
    <property type="entry name" value="1-ACYL-SN-GLYCEROL-3-PHOSPHATE ACYLTRANSFERASE"/>
    <property type="match status" value="1"/>
</dbReference>
<dbReference type="AlphaFoldDB" id="A0A062VCZ4"/>
<dbReference type="STRING" id="1280954.HPO_11214"/>
<evidence type="ECO:0000256" key="3">
    <source>
        <dbReference type="ARBA" id="ARBA00023315"/>
    </source>
</evidence>
<proteinExistence type="predicted"/>
<dbReference type="SUPFAM" id="SSF69593">
    <property type="entry name" value="Glycerol-3-phosphate (1)-acyltransferase"/>
    <property type="match status" value="1"/>
</dbReference>
<dbReference type="Pfam" id="PF01553">
    <property type="entry name" value="Acyltransferase"/>
    <property type="match status" value="1"/>
</dbReference>
<dbReference type="OrthoDB" id="5290997at2"/>
<dbReference type="eggNOG" id="COG0204">
    <property type="taxonomic scope" value="Bacteria"/>
</dbReference>
<evidence type="ECO:0000313" key="6">
    <source>
        <dbReference type="EMBL" id="KCZ98168.1"/>
    </source>
</evidence>
<dbReference type="Proteomes" id="UP000027100">
    <property type="component" value="Unassembled WGS sequence"/>
</dbReference>
<keyword evidence="7" id="KW-1185">Reference proteome</keyword>